<evidence type="ECO:0000313" key="2">
    <source>
        <dbReference type="Proteomes" id="UP000807353"/>
    </source>
</evidence>
<dbReference type="Proteomes" id="UP000807353">
    <property type="component" value="Unassembled WGS sequence"/>
</dbReference>
<protein>
    <submittedName>
        <fullName evidence="1">Uncharacterized protein</fullName>
    </submittedName>
</protein>
<keyword evidence="2" id="KW-1185">Reference proteome</keyword>
<reference evidence="1" key="1">
    <citation type="submission" date="2020-11" db="EMBL/GenBank/DDBJ databases">
        <authorList>
            <consortium name="DOE Joint Genome Institute"/>
            <person name="Ahrendt S."/>
            <person name="Riley R."/>
            <person name="Andreopoulos W."/>
            <person name="Labutti K."/>
            <person name="Pangilinan J."/>
            <person name="Ruiz-Duenas F.J."/>
            <person name="Barrasa J.M."/>
            <person name="Sanchez-Garcia M."/>
            <person name="Camarero S."/>
            <person name="Miyauchi S."/>
            <person name="Serrano A."/>
            <person name="Linde D."/>
            <person name="Babiker R."/>
            <person name="Drula E."/>
            <person name="Ayuso-Fernandez I."/>
            <person name="Pacheco R."/>
            <person name="Padilla G."/>
            <person name="Ferreira P."/>
            <person name="Barriuso J."/>
            <person name="Kellner H."/>
            <person name="Castanera R."/>
            <person name="Alfaro M."/>
            <person name="Ramirez L."/>
            <person name="Pisabarro A.G."/>
            <person name="Kuo A."/>
            <person name="Tritt A."/>
            <person name="Lipzen A."/>
            <person name="He G."/>
            <person name="Yan M."/>
            <person name="Ng V."/>
            <person name="Cullen D."/>
            <person name="Martin F."/>
            <person name="Rosso M.-N."/>
            <person name="Henrissat B."/>
            <person name="Hibbett D."/>
            <person name="Martinez A.T."/>
            <person name="Grigoriev I.V."/>
        </authorList>
    </citation>
    <scope>NUCLEOTIDE SEQUENCE</scope>
    <source>
        <strain evidence="1">CBS 247.69</strain>
    </source>
</reference>
<comment type="caution">
    <text evidence="1">The sequence shown here is derived from an EMBL/GenBank/DDBJ whole genome shotgun (WGS) entry which is preliminary data.</text>
</comment>
<organism evidence="1 2">
    <name type="scientific">Collybia nuda</name>
    <dbReference type="NCBI Taxonomy" id="64659"/>
    <lineage>
        <taxon>Eukaryota</taxon>
        <taxon>Fungi</taxon>
        <taxon>Dikarya</taxon>
        <taxon>Basidiomycota</taxon>
        <taxon>Agaricomycotina</taxon>
        <taxon>Agaricomycetes</taxon>
        <taxon>Agaricomycetidae</taxon>
        <taxon>Agaricales</taxon>
        <taxon>Tricholomatineae</taxon>
        <taxon>Clitocybaceae</taxon>
        <taxon>Collybia</taxon>
    </lineage>
</organism>
<dbReference type="EMBL" id="MU150249">
    <property type="protein sequence ID" value="KAF9465163.1"/>
    <property type="molecule type" value="Genomic_DNA"/>
</dbReference>
<proteinExistence type="predicted"/>
<accession>A0A9P5YAB0</accession>
<dbReference type="AlphaFoldDB" id="A0A9P5YAB0"/>
<sequence length="137" mass="15955">MADDLWVEEEGSFVALCRPINLSNWAKLDYYRVHIEQFGIRHHTGHSTLEKREVNASVFRVPIMYWPAKVFLPNLRKLVYTNYSLEIFPIFEPLLRPNLINVVMERSSMETGLHQSSKAAVDIFVQLSALSRHSLRI</sequence>
<evidence type="ECO:0000313" key="1">
    <source>
        <dbReference type="EMBL" id="KAF9465163.1"/>
    </source>
</evidence>
<gene>
    <name evidence="1" type="ORF">BDZ94DRAFT_413027</name>
</gene>
<name>A0A9P5YAB0_9AGAR</name>